<dbReference type="InterPro" id="IPR058581">
    <property type="entry name" value="TM_HPP"/>
</dbReference>
<name>A0ABT3GAL7_9BACT</name>
<feature type="transmembrane region" description="Helical" evidence="1">
    <location>
        <begin position="20"/>
        <end position="40"/>
    </location>
</feature>
<gene>
    <name evidence="3" type="ORF">OJ996_24795</name>
</gene>
<evidence type="ECO:0000256" key="1">
    <source>
        <dbReference type="SAM" id="Phobius"/>
    </source>
</evidence>
<reference evidence="3" key="1">
    <citation type="submission" date="2022-10" db="EMBL/GenBank/DDBJ databases">
        <title>Luteolibacter sp. GHJ8, whole genome shotgun sequencing project.</title>
        <authorList>
            <person name="Zhao G."/>
            <person name="Shen L."/>
        </authorList>
    </citation>
    <scope>NUCLEOTIDE SEQUENCE</scope>
    <source>
        <strain evidence="3">GHJ8</strain>
    </source>
</reference>
<dbReference type="InterPro" id="IPR007065">
    <property type="entry name" value="HPP"/>
</dbReference>
<evidence type="ECO:0000259" key="2">
    <source>
        <dbReference type="Pfam" id="PF04982"/>
    </source>
</evidence>
<accession>A0ABT3GAL7</accession>
<proteinExistence type="predicted"/>
<dbReference type="PANTHER" id="PTHR33741:SF5">
    <property type="entry name" value="TRANSMEMBRANE PROTEIN DDB_G0269096-RELATED"/>
    <property type="match status" value="1"/>
</dbReference>
<dbReference type="RefSeq" id="WP_264516446.1">
    <property type="nucleotide sequence ID" value="NZ_JAPDDR010000019.1"/>
</dbReference>
<dbReference type="EMBL" id="JAPDDR010000019">
    <property type="protein sequence ID" value="MCW1916830.1"/>
    <property type="molecule type" value="Genomic_DNA"/>
</dbReference>
<feature type="transmembrane region" description="Helical" evidence="1">
    <location>
        <begin position="97"/>
        <end position="116"/>
    </location>
</feature>
<feature type="transmembrane region" description="Helical" evidence="1">
    <location>
        <begin position="47"/>
        <end position="63"/>
    </location>
</feature>
<keyword evidence="1" id="KW-0472">Membrane</keyword>
<keyword evidence="1" id="KW-0812">Transmembrane</keyword>
<comment type="caution">
    <text evidence="3">The sequence shown here is derived from an EMBL/GenBank/DDBJ whole genome shotgun (WGS) entry which is preliminary data.</text>
</comment>
<keyword evidence="4" id="KW-1185">Reference proteome</keyword>
<dbReference type="Pfam" id="PF04982">
    <property type="entry name" value="TM_HPP"/>
    <property type="match status" value="1"/>
</dbReference>
<keyword evidence="1" id="KW-1133">Transmembrane helix</keyword>
<dbReference type="PANTHER" id="PTHR33741">
    <property type="entry name" value="TRANSMEMBRANE PROTEIN DDB_G0269096-RELATED"/>
    <property type="match status" value="1"/>
</dbReference>
<evidence type="ECO:0000313" key="3">
    <source>
        <dbReference type="EMBL" id="MCW1916830.1"/>
    </source>
</evidence>
<dbReference type="Proteomes" id="UP001165653">
    <property type="component" value="Unassembled WGS sequence"/>
</dbReference>
<evidence type="ECO:0000313" key="4">
    <source>
        <dbReference type="Proteomes" id="UP001165653"/>
    </source>
</evidence>
<sequence length="175" mass="18151">MRNFIQSIAGGGTLPPRLPARQILLAGLGGALAIALLATLTQLSGTALVLGSFGASCVFIFGLPEAPFSQPRNVIGGHLISSATGLAIYSLFGAQPWALGIALGLAIMLMFATRMVHAPAGSNPVIVFLTAPGWSFLVTPTLLGAVGLVLVGLIYHQATGRGKYPVYWWGREAKP</sequence>
<organism evidence="3 4">
    <name type="scientific">Luteolibacter rhizosphaerae</name>
    <dbReference type="NCBI Taxonomy" id="2989719"/>
    <lineage>
        <taxon>Bacteria</taxon>
        <taxon>Pseudomonadati</taxon>
        <taxon>Verrucomicrobiota</taxon>
        <taxon>Verrucomicrobiia</taxon>
        <taxon>Verrucomicrobiales</taxon>
        <taxon>Verrucomicrobiaceae</taxon>
        <taxon>Luteolibacter</taxon>
    </lineage>
</organism>
<feature type="transmembrane region" description="Helical" evidence="1">
    <location>
        <begin position="75"/>
        <end position="92"/>
    </location>
</feature>
<feature type="domain" description="HPP transmembrane region" evidence="2">
    <location>
        <begin position="16"/>
        <end position="165"/>
    </location>
</feature>
<feature type="transmembrane region" description="Helical" evidence="1">
    <location>
        <begin position="136"/>
        <end position="155"/>
    </location>
</feature>
<protein>
    <submittedName>
        <fullName evidence="3">HPP family protein</fullName>
    </submittedName>
</protein>